<comment type="caution">
    <text evidence="1">The sequence shown here is derived from an EMBL/GenBank/DDBJ whole genome shotgun (WGS) entry which is preliminary data.</text>
</comment>
<dbReference type="EMBL" id="JALJOV010000966">
    <property type="protein sequence ID" value="KAK9857584.1"/>
    <property type="molecule type" value="Genomic_DNA"/>
</dbReference>
<accession>A0AAW1SSW9</accession>
<sequence length="94" mass="10216">MLGRQEEMAYGGQRTAASVRHALTYAAYQHHPMTSSPSLGSSHAWAQTIPYGTYQQRPSLLACHGPSRPLPLSCHALPQTPRMSKGLPASTCLR</sequence>
<evidence type="ECO:0000313" key="2">
    <source>
        <dbReference type="Proteomes" id="UP001485043"/>
    </source>
</evidence>
<proteinExistence type="predicted"/>
<name>A0AAW1SSW9_9CHLO</name>
<gene>
    <name evidence="1" type="ORF">WJX84_011855</name>
</gene>
<dbReference type="Proteomes" id="UP001485043">
    <property type="component" value="Unassembled WGS sequence"/>
</dbReference>
<reference evidence="1 2" key="1">
    <citation type="journal article" date="2024" name="Nat. Commun.">
        <title>Phylogenomics reveals the evolutionary origins of lichenization in chlorophyte algae.</title>
        <authorList>
            <person name="Puginier C."/>
            <person name="Libourel C."/>
            <person name="Otte J."/>
            <person name="Skaloud P."/>
            <person name="Haon M."/>
            <person name="Grisel S."/>
            <person name="Petersen M."/>
            <person name="Berrin J.G."/>
            <person name="Delaux P.M."/>
            <person name="Dal Grande F."/>
            <person name="Keller J."/>
        </authorList>
    </citation>
    <scope>NUCLEOTIDE SEQUENCE [LARGE SCALE GENOMIC DNA]</scope>
    <source>
        <strain evidence="1 2">SAG 2523</strain>
    </source>
</reference>
<protein>
    <submittedName>
        <fullName evidence="1">Uncharacterized protein</fullName>
    </submittedName>
</protein>
<keyword evidence="2" id="KW-1185">Reference proteome</keyword>
<dbReference type="AlphaFoldDB" id="A0AAW1SSW9"/>
<evidence type="ECO:0000313" key="1">
    <source>
        <dbReference type="EMBL" id="KAK9857584.1"/>
    </source>
</evidence>
<organism evidence="1 2">
    <name type="scientific">Apatococcus fuscideae</name>
    <dbReference type="NCBI Taxonomy" id="2026836"/>
    <lineage>
        <taxon>Eukaryota</taxon>
        <taxon>Viridiplantae</taxon>
        <taxon>Chlorophyta</taxon>
        <taxon>core chlorophytes</taxon>
        <taxon>Trebouxiophyceae</taxon>
        <taxon>Chlorellales</taxon>
        <taxon>Chlorellaceae</taxon>
        <taxon>Apatococcus</taxon>
    </lineage>
</organism>